<comment type="function">
    <text evidence="5">Modulates RecA activity.</text>
</comment>
<keyword evidence="4 5" id="KW-0963">Cytoplasm</keyword>
<dbReference type="Pfam" id="PF02631">
    <property type="entry name" value="RecX_HTH2"/>
    <property type="match status" value="1"/>
</dbReference>
<evidence type="ECO:0000256" key="3">
    <source>
        <dbReference type="ARBA" id="ARBA00018111"/>
    </source>
</evidence>
<dbReference type="InterPro" id="IPR036388">
    <property type="entry name" value="WH-like_DNA-bd_sf"/>
</dbReference>
<evidence type="ECO:0000259" key="6">
    <source>
        <dbReference type="Pfam" id="PF02631"/>
    </source>
</evidence>
<name>A0ABV1I618_9FIRM</name>
<evidence type="ECO:0000313" key="8">
    <source>
        <dbReference type="EMBL" id="MEQ2591648.1"/>
    </source>
</evidence>
<dbReference type="Proteomes" id="UP001494672">
    <property type="component" value="Unassembled WGS sequence"/>
</dbReference>
<reference evidence="8 9" key="1">
    <citation type="submission" date="2024-04" db="EMBL/GenBank/DDBJ databases">
        <title>Human intestinal bacterial collection.</title>
        <authorList>
            <person name="Pauvert C."/>
            <person name="Hitch T.C.A."/>
            <person name="Clavel T."/>
        </authorList>
    </citation>
    <scope>NUCLEOTIDE SEQUENCE [LARGE SCALE GENOMIC DNA]</scope>
    <source>
        <strain evidence="8 9">CLA-AA-H181</strain>
    </source>
</reference>
<feature type="domain" description="RecX first three-helical" evidence="7">
    <location>
        <begin position="67"/>
        <end position="106"/>
    </location>
</feature>
<dbReference type="Gene3D" id="1.10.10.10">
    <property type="entry name" value="Winged helix-like DNA-binding domain superfamily/Winged helix DNA-binding domain"/>
    <property type="match status" value="2"/>
</dbReference>
<dbReference type="PANTHER" id="PTHR33602:SF1">
    <property type="entry name" value="REGULATORY PROTEIN RECX FAMILY PROTEIN"/>
    <property type="match status" value="1"/>
</dbReference>
<gene>
    <name evidence="5" type="primary">recX</name>
    <name evidence="8" type="ORF">AAAU18_01805</name>
</gene>
<dbReference type="InterPro" id="IPR053924">
    <property type="entry name" value="RecX_HTH_2nd"/>
</dbReference>
<dbReference type="Pfam" id="PF21982">
    <property type="entry name" value="RecX_HTH1"/>
    <property type="match status" value="1"/>
</dbReference>
<feature type="domain" description="RecX second three-helical" evidence="6">
    <location>
        <begin position="113"/>
        <end position="151"/>
    </location>
</feature>
<evidence type="ECO:0000259" key="7">
    <source>
        <dbReference type="Pfam" id="PF21982"/>
    </source>
</evidence>
<dbReference type="InterPro" id="IPR003783">
    <property type="entry name" value="Regulatory_RecX"/>
</dbReference>
<dbReference type="InterPro" id="IPR053926">
    <property type="entry name" value="RecX_HTH_1st"/>
</dbReference>
<evidence type="ECO:0000256" key="2">
    <source>
        <dbReference type="ARBA" id="ARBA00009695"/>
    </source>
</evidence>
<keyword evidence="9" id="KW-1185">Reference proteome</keyword>
<comment type="subcellular location">
    <subcellularLocation>
        <location evidence="1 5">Cytoplasm</location>
    </subcellularLocation>
</comment>
<evidence type="ECO:0000313" key="9">
    <source>
        <dbReference type="Proteomes" id="UP001494672"/>
    </source>
</evidence>
<proteinExistence type="inferred from homology"/>
<dbReference type="EMBL" id="JBBNGJ010000001">
    <property type="protein sequence ID" value="MEQ2591648.1"/>
    <property type="molecule type" value="Genomic_DNA"/>
</dbReference>
<comment type="caution">
    <text evidence="8">The sequence shown here is derived from an EMBL/GenBank/DDBJ whole genome shotgun (WGS) entry which is preliminary data.</text>
</comment>
<dbReference type="PANTHER" id="PTHR33602">
    <property type="entry name" value="REGULATORY PROTEIN RECX FAMILY PROTEIN"/>
    <property type="match status" value="1"/>
</dbReference>
<evidence type="ECO:0000256" key="4">
    <source>
        <dbReference type="ARBA" id="ARBA00022490"/>
    </source>
</evidence>
<accession>A0ABV1I618</accession>
<evidence type="ECO:0000256" key="5">
    <source>
        <dbReference type="HAMAP-Rule" id="MF_01114"/>
    </source>
</evidence>
<comment type="similarity">
    <text evidence="2 5">Belongs to the RecX family.</text>
</comment>
<sequence length="210" mass="25111">MMEQMSRIATVTDIRKIDDKRFCLFVDYEPFSSVYASDIRRLHLACDGEIEWSKLEEFRRDYLFKRAMNKAVNSIKFSDKCEYDIRQKLKDLYYDEEIVDQTIDKLKSYGYIDDYRYACGYVRRNSAKKGIRVIRFELQAKHIGQDIIDLAVEDSDISDESDRITYILQKKYTVEELTEKRDKVYAYMYSKGFDRRKVSECIRNIVSDIT</sequence>
<dbReference type="HAMAP" id="MF_01114">
    <property type="entry name" value="RecX"/>
    <property type="match status" value="1"/>
</dbReference>
<protein>
    <recommendedName>
        <fullName evidence="3 5">Regulatory protein RecX</fullName>
    </recommendedName>
</protein>
<evidence type="ECO:0000256" key="1">
    <source>
        <dbReference type="ARBA" id="ARBA00004496"/>
    </source>
</evidence>
<organism evidence="8 9">
    <name type="scientific">Coprococcus aceti</name>
    <dbReference type="NCBI Taxonomy" id="2981786"/>
    <lineage>
        <taxon>Bacteria</taxon>
        <taxon>Bacillati</taxon>
        <taxon>Bacillota</taxon>
        <taxon>Clostridia</taxon>
        <taxon>Lachnospirales</taxon>
        <taxon>Lachnospiraceae</taxon>
        <taxon>Coprococcus</taxon>
    </lineage>
</organism>